<keyword evidence="9" id="KW-1185">Reference proteome</keyword>
<evidence type="ECO:0000259" key="7">
    <source>
        <dbReference type="Pfam" id="PF09335"/>
    </source>
</evidence>
<keyword evidence="2 6" id="KW-1003">Cell membrane</keyword>
<dbReference type="AlphaFoldDB" id="A0AA43XNG7"/>
<feature type="transmembrane region" description="Helical" evidence="6">
    <location>
        <begin position="160"/>
        <end position="179"/>
    </location>
</feature>
<reference evidence="8 9" key="1">
    <citation type="submission" date="2019-04" db="EMBL/GenBank/DDBJ databases">
        <title>Isachenkonia alkalipeptolytica gen. nov. sp. nov. a new anaerobic, alkiliphilic organothrophic bacterium capable to reduce synthesized ferrihydrite isolated from a soda lake.</title>
        <authorList>
            <person name="Toshchakov S.V."/>
            <person name="Zavarzina D.G."/>
            <person name="Zhilina T.N."/>
            <person name="Kostrikina N.A."/>
            <person name="Kublanov I.V."/>
        </authorList>
    </citation>
    <scope>NUCLEOTIDE SEQUENCE [LARGE SCALE GENOMIC DNA]</scope>
    <source>
        <strain evidence="8 9">Z-1701</strain>
    </source>
</reference>
<feature type="transmembrane region" description="Helical" evidence="6">
    <location>
        <begin position="6"/>
        <end position="24"/>
    </location>
</feature>
<dbReference type="GO" id="GO:0005886">
    <property type="term" value="C:plasma membrane"/>
    <property type="evidence" value="ECO:0007669"/>
    <property type="project" value="UniProtKB-SubCell"/>
</dbReference>
<dbReference type="RefSeq" id="WP_160722403.1">
    <property type="nucleotide sequence ID" value="NZ_SUMG01000016.1"/>
</dbReference>
<sequence length="215" mass="23986">MTGKNRSIGIIAGVMIFFVLYLIDRLGIIGIQPDVDSIRALIEEGGMWSIIVFLFICMFRQLFFLPTTVVYISGGLIFGPLLGSLYSVTGHTVNIFLAYVVGLRFKESIRRFISVKYVEKLRKAKKQGSFKPLFAMRVTPGFPVDPISFGAGFVEMNFNIYFLASVLGSVPKIVVYSYLGQRLENIFAMETILALGSLLILALIPYLFKNGQEAL</sequence>
<protein>
    <recommendedName>
        <fullName evidence="6">TVP38/TMEM64 family membrane protein</fullName>
    </recommendedName>
</protein>
<dbReference type="PANTHER" id="PTHR12677">
    <property type="entry name" value="GOLGI APPARATUS MEMBRANE PROTEIN TVP38-RELATED"/>
    <property type="match status" value="1"/>
</dbReference>
<evidence type="ECO:0000256" key="1">
    <source>
        <dbReference type="ARBA" id="ARBA00004651"/>
    </source>
</evidence>
<evidence type="ECO:0000256" key="6">
    <source>
        <dbReference type="RuleBase" id="RU366058"/>
    </source>
</evidence>
<feature type="transmembrane region" description="Helical" evidence="6">
    <location>
        <begin position="77"/>
        <end position="101"/>
    </location>
</feature>
<feature type="domain" description="VTT" evidence="7">
    <location>
        <begin position="65"/>
        <end position="181"/>
    </location>
</feature>
<evidence type="ECO:0000256" key="2">
    <source>
        <dbReference type="ARBA" id="ARBA00022475"/>
    </source>
</evidence>
<organism evidence="8 9">
    <name type="scientific">Isachenkonia alkalipeptolytica</name>
    <dbReference type="NCBI Taxonomy" id="2565777"/>
    <lineage>
        <taxon>Bacteria</taxon>
        <taxon>Bacillati</taxon>
        <taxon>Bacillota</taxon>
        <taxon>Clostridia</taxon>
        <taxon>Eubacteriales</taxon>
        <taxon>Clostridiaceae</taxon>
        <taxon>Isachenkonia</taxon>
    </lineage>
</organism>
<dbReference type="InterPro" id="IPR015414">
    <property type="entry name" value="TMEM64"/>
</dbReference>
<keyword evidence="5 6" id="KW-0472">Membrane</keyword>
<feature type="transmembrane region" description="Helical" evidence="6">
    <location>
        <begin position="45"/>
        <end position="65"/>
    </location>
</feature>
<comment type="caution">
    <text evidence="8">The sequence shown here is derived from an EMBL/GenBank/DDBJ whole genome shotgun (WGS) entry which is preliminary data.</text>
</comment>
<evidence type="ECO:0000313" key="8">
    <source>
        <dbReference type="EMBL" id="NBG89090.1"/>
    </source>
</evidence>
<accession>A0AA43XNG7</accession>
<comment type="subcellular location">
    <subcellularLocation>
        <location evidence="1 6">Cell membrane</location>
        <topology evidence="1 6">Multi-pass membrane protein</topology>
    </subcellularLocation>
</comment>
<dbReference type="PANTHER" id="PTHR12677:SF59">
    <property type="entry name" value="GOLGI APPARATUS MEMBRANE PROTEIN TVP38-RELATED"/>
    <property type="match status" value="1"/>
</dbReference>
<dbReference type="EMBL" id="SUMG01000016">
    <property type="protein sequence ID" value="NBG89090.1"/>
    <property type="molecule type" value="Genomic_DNA"/>
</dbReference>
<feature type="transmembrane region" description="Helical" evidence="6">
    <location>
        <begin position="186"/>
        <end position="208"/>
    </location>
</feature>
<evidence type="ECO:0000256" key="3">
    <source>
        <dbReference type="ARBA" id="ARBA00022692"/>
    </source>
</evidence>
<dbReference type="Pfam" id="PF09335">
    <property type="entry name" value="VTT_dom"/>
    <property type="match status" value="1"/>
</dbReference>
<name>A0AA43XNG7_9CLOT</name>
<gene>
    <name evidence="8" type="ORF">ISALK_11375</name>
</gene>
<keyword evidence="3 6" id="KW-0812">Transmembrane</keyword>
<keyword evidence="4 6" id="KW-1133">Transmembrane helix</keyword>
<evidence type="ECO:0000256" key="5">
    <source>
        <dbReference type="ARBA" id="ARBA00023136"/>
    </source>
</evidence>
<proteinExistence type="inferred from homology"/>
<evidence type="ECO:0000256" key="4">
    <source>
        <dbReference type="ARBA" id="ARBA00022989"/>
    </source>
</evidence>
<dbReference type="InterPro" id="IPR032816">
    <property type="entry name" value="VTT_dom"/>
</dbReference>
<dbReference type="Proteomes" id="UP000449710">
    <property type="component" value="Unassembled WGS sequence"/>
</dbReference>
<evidence type="ECO:0000313" key="9">
    <source>
        <dbReference type="Proteomes" id="UP000449710"/>
    </source>
</evidence>
<comment type="similarity">
    <text evidence="6">Belongs to the TVP38/TMEM64 family.</text>
</comment>